<feature type="domain" description="Orc1-like AAA ATPase" evidence="3">
    <location>
        <begin position="9"/>
        <end position="154"/>
    </location>
</feature>
<evidence type="ECO:0000313" key="4">
    <source>
        <dbReference type="EMBL" id="GGH44061.1"/>
    </source>
</evidence>
<dbReference type="GO" id="GO:0004016">
    <property type="term" value="F:adenylate cyclase activity"/>
    <property type="evidence" value="ECO:0007669"/>
    <property type="project" value="TreeGrafter"/>
</dbReference>
<dbReference type="InterPro" id="IPR041664">
    <property type="entry name" value="AAA_16"/>
</dbReference>
<name>A0A917IE52_9MICO</name>
<accession>A0A917IE52</accession>
<dbReference type="PANTHER" id="PTHR16305">
    <property type="entry name" value="TESTICULAR SOLUBLE ADENYLYL CYCLASE"/>
    <property type="match status" value="1"/>
</dbReference>
<dbReference type="RefSeq" id="WP_188755983.1">
    <property type="nucleotide sequence ID" value="NZ_BMJY01000006.1"/>
</dbReference>
<evidence type="ECO:0000259" key="3">
    <source>
        <dbReference type="Pfam" id="PF13191"/>
    </source>
</evidence>
<keyword evidence="2" id="KW-0067">ATP-binding</keyword>
<proteinExistence type="predicted"/>
<reference evidence="4" key="2">
    <citation type="submission" date="2020-09" db="EMBL/GenBank/DDBJ databases">
        <authorList>
            <person name="Sun Q."/>
            <person name="Zhou Y."/>
        </authorList>
    </citation>
    <scope>NUCLEOTIDE SEQUENCE</scope>
    <source>
        <strain evidence="4">CGMCC 1.15794</strain>
    </source>
</reference>
<gene>
    <name evidence="4" type="ORF">GCM10010921_18460</name>
</gene>
<dbReference type="AlphaFoldDB" id="A0A917IE52"/>
<sequence length="458" mass="48092">MPFVSSGVFVGREAEVARVTDALHGALTPDLPTSACIVVGEGGFGKSALLDATISRLTAALPHAVLWAAGDPAETNLDYGVADQLMRSARPVAARTPRFARDAEPIELGAQLLRLADEVGRAQRLLFVIDDAHAADEPSLQALAFATRRLKADQAALLIATRPAGVRRLPQALMRLSEDRLVTLAPFTEHDVGELVRAVHGAEVEPQAAQRVFRHTRGHPLLTRVLLDALTASDLRDDESPLPSSLDQLAVDRLVRCSARARRLLEALAVLAAPSPVGVAAGLAGIQDPMPAVTELGDAGLVDVERSPSGTTLIIRHRLIQEALYAALPPDDRIALHAGAAGVTAGTAALGHRVAATTGEDPGLIDALTAQAEADERRGARRAAAELLFTAADLPGAPHRHELILRAADHLVSAGKIADARLNVLAALPDSALRSSVLGRAKMAEGSFDEARGLLQQA</sequence>
<evidence type="ECO:0000313" key="5">
    <source>
        <dbReference type="Proteomes" id="UP000657592"/>
    </source>
</evidence>
<dbReference type="GO" id="GO:0005737">
    <property type="term" value="C:cytoplasm"/>
    <property type="evidence" value="ECO:0007669"/>
    <property type="project" value="TreeGrafter"/>
</dbReference>
<comment type="caution">
    <text evidence="4">The sequence shown here is derived from an EMBL/GenBank/DDBJ whole genome shotgun (WGS) entry which is preliminary data.</text>
</comment>
<dbReference type="InterPro" id="IPR027417">
    <property type="entry name" value="P-loop_NTPase"/>
</dbReference>
<reference evidence="4" key="1">
    <citation type="journal article" date="2014" name="Int. J. Syst. Evol. Microbiol.">
        <title>Complete genome sequence of Corynebacterium casei LMG S-19264T (=DSM 44701T), isolated from a smear-ripened cheese.</title>
        <authorList>
            <consortium name="US DOE Joint Genome Institute (JGI-PGF)"/>
            <person name="Walter F."/>
            <person name="Albersmeier A."/>
            <person name="Kalinowski J."/>
            <person name="Ruckert C."/>
        </authorList>
    </citation>
    <scope>NUCLEOTIDE SEQUENCE</scope>
    <source>
        <strain evidence="4">CGMCC 1.15794</strain>
    </source>
</reference>
<keyword evidence="5" id="KW-1185">Reference proteome</keyword>
<organism evidence="4 5">
    <name type="scientific">Microbacterium album</name>
    <dbReference type="NCBI Taxonomy" id="2053191"/>
    <lineage>
        <taxon>Bacteria</taxon>
        <taxon>Bacillati</taxon>
        <taxon>Actinomycetota</taxon>
        <taxon>Actinomycetes</taxon>
        <taxon>Micrococcales</taxon>
        <taxon>Microbacteriaceae</taxon>
        <taxon>Microbacterium</taxon>
    </lineage>
</organism>
<dbReference type="PANTHER" id="PTHR16305:SF35">
    <property type="entry name" value="TRANSCRIPTIONAL ACTIVATOR DOMAIN"/>
    <property type="match status" value="1"/>
</dbReference>
<protein>
    <recommendedName>
        <fullName evidence="3">Orc1-like AAA ATPase domain-containing protein</fullName>
    </recommendedName>
</protein>
<dbReference type="GO" id="GO:0005524">
    <property type="term" value="F:ATP binding"/>
    <property type="evidence" value="ECO:0007669"/>
    <property type="project" value="UniProtKB-KW"/>
</dbReference>
<evidence type="ECO:0000256" key="2">
    <source>
        <dbReference type="ARBA" id="ARBA00022840"/>
    </source>
</evidence>
<dbReference type="Gene3D" id="3.40.50.300">
    <property type="entry name" value="P-loop containing nucleotide triphosphate hydrolases"/>
    <property type="match status" value="1"/>
</dbReference>
<dbReference type="SUPFAM" id="SSF52540">
    <property type="entry name" value="P-loop containing nucleoside triphosphate hydrolases"/>
    <property type="match status" value="1"/>
</dbReference>
<dbReference type="Proteomes" id="UP000657592">
    <property type="component" value="Unassembled WGS sequence"/>
</dbReference>
<keyword evidence="1" id="KW-0547">Nucleotide-binding</keyword>
<dbReference type="EMBL" id="BMJY01000006">
    <property type="protein sequence ID" value="GGH44061.1"/>
    <property type="molecule type" value="Genomic_DNA"/>
</dbReference>
<evidence type="ECO:0000256" key="1">
    <source>
        <dbReference type="ARBA" id="ARBA00022741"/>
    </source>
</evidence>
<dbReference type="Pfam" id="PF13191">
    <property type="entry name" value="AAA_16"/>
    <property type="match status" value="1"/>
</dbReference>